<organism evidence="7 8">
    <name type="scientific">Actinidia rufa</name>
    <dbReference type="NCBI Taxonomy" id="165716"/>
    <lineage>
        <taxon>Eukaryota</taxon>
        <taxon>Viridiplantae</taxon>
        <taxon>Streptophyta</taxon>
        <taxon>Embryophyta</taxon>
        <taxon>Tracheophyta</taxon>
        <taxon>Spermatophyta</taxon>
        <taxon>Magnoliopsida</taxon>
        <taxon>eudicotyledons</taxon>
        <taxon>Gunneridae</taxon>
        <taxon>Pentapetalae</taxon>
        <taxon>asterids</taxon>
        <taxon>Ericales</taxon>
        <taxon>Actinidiaceae</taxon>
        <taxon>Actinidia</taxon>
    </lineage>
</organism>
<evidence type="ECO:0000256" key="1">
    <source>
        <dbReference type="ARBA" id="ARBA00004123"/>
    </source>
</evidence>
<dbReference type="GO" id="GO:0000977">
    <property type="term" value="F:RNA polymerase II transcription regulatory region sequence-specific DNA binding"/>
    <property type="evidence" value="ECO:0007669"/>
    <property type="project" value="TreeGrafter"/>
</dbReference>
<dbReference type="Proteomes" id="UP000585474">
    <property type="component" value="Unassembled WGS sequence"/>
</dbReference>
<dbReference type="InterPro" id="IPR032308">
    <property type="entry name" value="TDBD"/>
</dbReference>
<evidence type="ECO:0000313" key="7">
    <source>
        <dbReference type="EMBL" id="GFZ11020.1"/>
    </source>
</evidence>
<evidence type="ECO:0000256" key="3">
    <source>
        <dbReference type="ARBA" id="ARBA00022771"/>
    </source>
</evidence>
<evidence type="ECO:0000313" key="8">
    <source>
        <dbReference type="Proteomes" id="UP000585474"/>
    </source>
</evidence>
<dbReference type="EMBL" id="BJWL01000022">
    <property type="protein sequence ID" value="GFZ11020.1"/>
    <property type="molecule type" value="Genomic_DNA"/>
</dbReference>
<keyword evidence="3" id="KW-0863">Zinc-finger</keyword>
<keyword evidence="8" id="KW-1185">Reference proteome</keyword>
<keyword evidence="7" id="KW-0808">Transferase</keyword>
<comment type="caution">
    <text evidence="7">The sequence shown here is derived from an EMBL/GenBank/DDBJ whole genome shotgun (WGS) entry which is preliminary data.</text>
</comment>
<dbReference type="GO" id="GO:0045944">
    <property type="term" value="P:positive regulation of transcription by RNA polymerase II"/>
    <property type="evidence" value="ECO:0007669"/>
    <property type="project" value="TreeGrafter"/>
</dbReference>
<keyword evidence="5" id="KW-0539">Nucleus</keyword>
<dbReference type="Gene3D" id="3.30.40.10">
    <property type="entry name" value="Zinc/RING finger domain, C3HC4 (zinc finger)"/>
    <property type="match status" value="1"/>
</dbReference>
<keyword evidence="2" id="KW-0479">Metal-binding</keyword>
<dbReference type="OrthoDB" id="1740520at2759"/>
<name>A0A7J0GJN7_9ERIC</name>
<keyword evidence="4" id="KW-0862">Zinc</keyword>
<comment type="subcellular location">
    <subcellularLocation>
        <location evidence="1">Nucleus</location>
    </subcellularLocation>
</comment>
<evidence type="ECO:0000256" key="5">
    <source>
        <dbReference type="ARBA" id="ARBA00023242"/>
    </source>
</evidence>
<dbReference type="GO" id="GO:0003682">
    <property type="term" value="F:chromatin binding"/>
    <property type="evidence" value="ECO:0007669"/>
    <property type="project" value="TreeGrafter"/>
</dbReference>
<dbReference type="AlphaFoldDB" id="A0A7J0GJN7"/>
<dbReference type="GO" id="GO:0042393">
    <property type="term" value="F:histone binding"/>
    <property type="evidence" value="ECO:0007669"/>
    <property type="project" value="TreeGrafter"/>
</dbReference>
<accession>A0A7J0GJN7</accession>
<evidence type="ECO:0000256" key="4">
    <source>
        <dbReference type="ARBA" id="ARBA00022833"/>
    </source>
</evidence>
<dbReference type="Pfam" id="PF16135">
    <property type="entry name" value="TDBD"/>
    <property type="match status" value="1"/>
</dbReference>
<dbReference type="PANTHER" id="PTHR47025">
    <property type="entry name" value="AUTOIMMUNE REGULATOR"/>
    <property type="match status" value="1"/>
</dbReference>
<dbReference type="InterPro" id="IPR013083">
    <property type="entry name" value="Znf_RING/FYVE/PHD"/>
</dbReference>
<dbReference type="GO" id="GO:0016746">
    <property type="term" value="F:acyltransferase activity"/>
    <property type="evidence" value="ECO:0007669"/>
    <property type="project" value="UniProtKB-KW"/>
</dbReference>
<sequence>MAMGLSFSSKEGLGLGLGWAYCFSVEDGYLCIKLPGMGFLGMRCLFLYGGFNNAMGALAREMVRARGSLRTEERIQSMYGLLLELVKVQAPERGREGQITLTIPHTLATKPSAPYNIEGRGQASTFSSSVVQQKRTADGCAKKRDNDLHRLLFMPNGLPDGTELAYYGKGQRILGGYKQGKGIVCSCCDTEISPSQFEAHAGWSARRQPYRNIYTSNGLALHDIALSLASGQNLATGRRNDVCAVCGNVGDLIICQGCPQAFHAGSTFAFGQLCCFCHCYG</sequence>
<proteinExistence type="predicted"/>
<evidence type="ECO:0000259" key="6">
    <source>
        <dbReference type="Pfam" id="PF16135"/>
    </source>
</evidence>
<protein>
    <submittedName>
        <fullName evidence="7">Acyl-CoA N-acyltransferase with RING/FYVE/PHD-type zinc finger domain-containing protein</fullName>
    </submittedName>
</protein>
<reference evidence="7 8" key="1">
    <citation type="submission" date="2019-07" db="EMBL/GenBank/DDBJ databases">
        <title>De Novo Assembly of kiwifruit Actinidia rufa.</title>
        <authorList>
            <person name="Sugita-Konishi S."/>
            <person name="Sato K."/>
            <person name="Mori E."/>
            <person name="Abe Y."/>
            <person name="Kisaki G."/>
            <person name="Hamano K."/>
            <person name="Suezawa K."/>
            <person name="Otani M."/>
            <person name="Fukuda T."/>
            <person name="Manabe T."/>
            <person name="Gomi K."/>
            <person name="Tabuchi M."/>
            <person name="Akimitsu K."/>
            <person name="Kataoka I."/>
        </authorList>
    </citation>
    <scope>NUCLEOTIDE SEQUENCE [LARGE SCALE GENOMIC DNA]</scope>
    <source>
        <strain evidence="8">cv. Fuchu</strain>
    </source>
</reference>
<dbReference type="InterPro" id="IPR011011">
    <property type="entry name" value="Znf_FYVE_PHD"/>
</dbReference>
<dbReference type="PANTHER" id="PTHR47025:SF7">
    <property type="entry name" value="ACYL-COA N-ACYLTRANSFERASE WITH RING_FYVE_PHD-TYPE ZINC FINGER DOMAIN-CONTAINING PROTEIN"/>
    <property type="match status" value="1"/>
</dbReference>
<feature type="domain" description="Tify" evidence="6">
    <location>
        <begin position="179"/>
        <end position="223"/>
    </location>
</feature>
<evidence type="ECO:0000256" key="2">
    <source>
        <dbReference type="ARBA" id="ARBA00022723"/>
    </source>
</evidence>
<dbReference type="GO" id="GO:0008270">
    <property type="term" value="F:zinc ion binding"/>
    <property type="evidence" value="ECO:0007669"/>
    <property type="project" value="UniProtKB-KW"/>
</dbReference>
<keyword evidence="7" id="KW-0012">Acyltransferase</keyword>
<gene>
    <name evidence="7" type="ORF">Acr_22g0004180</name>
</gene>
<dbReference type="SUPFAM" id="SSF57903">
    <property type="entry name" value="FYVE/PHD zinc finger"/>
    <property type="match status" value="1"/>
</dbReference>
<dbReference type="GO" id="GO:0005634">
    <property type="term" value="C:nucleus"/>
    <property type="evidence" value="ECO:0007669"/>
    <property type="project" value="UniProtKB-SubCell"/>
</dbReference>